<evidence type="ECO:0000256" key="4">
    <source>
        <dbReference type="ARBA" id="ARBA00022832"/>
    </source>
</evidence>
<keyword evidence="5" id="KW-0809">Transit peptide</keyword>
<accession>A0A174VTH5</accession>
<dbReference type="EMBL" id="MAPZ01000014">
    <property type="protein sequence ID" value="OBY11497.1"/>
    <property type="molecule type" value="Genomic_DNA"/>
</dbReference>
<dbReference type="OrthoDB" id="9801517at2"/>
<keyword evidence="2" id="KW-0444">Lipid biosynthesis</keyword>
<evidence type="ECO:0000313" key="11">
    <source>
        <dbReference type="Proteomes" id="UP000092714"/>
    </source>
</evidence>
<evidence type="ECO:0000259" key="8">
    <source>
        <dbReference type="Pfam" id="PF01643"/>
    </source>
</evidence>
<evidence type="ECO:0000256" key="7">
    <source>
        <dbReference type="ARBA" id="ARBA00023160"/>
    </source>
</evidence>
<dbReference type="PANTHER" id="PTHR31727">
    <property type="entry name" value="OLEOYL-ACYL CARRIER PROTEIN THIOESTERASE 1, CHLOROPLASTIC"/>
    <property type="match status" value="1"/>
</dbReference>
<dbReference type="InterPro" id="IPR049427">
    <property type="entry name" value="Acyl-ACP_TE_C"/>
</dbReference>
<comment type="caution">
    <text evidence="10">The sequence shown here is derived from an EMBL/GenBank/DDBJ whole genome shotgun (WGS) entry which is preliminary data.</text>
</comment>
<dbReference type="PANTHER" id="PTHR31727:SF6">
    <property type="entry name" value="OLEOYL-ACYL CARRIER PROTEIN THIOESTERASE 1, CHLOROPLASTIC"/>
    <property type="match status" value="1"/>
</dbReference>
<evidence type="ECO:0000256" key="3">
    <source>
        <dbReference type="ARBA" id="ARBA00022801"/>
    </source>
</evidence>
<reference evidence="10 11" key="1">
    <citation type="submission" date="2016-06" db="EMBL/GenBank/DDBJ databases">
        <authorList>
            <person name="Kjaerup R.B."/>
            <person name="Dalgaard T.S."/>
            <person name="Juul-Madsen H.R."/>
        </authorList>
    </citation>
    <scope>NUCLEOTIDE SEQUENCE [LARGE SCALE GENOMIC DNA]</scope>
    <source>
        <strain evidence="10 11">373-A1</strain>
    </source>
</reference>
<gene>
    <name evidence="10" type="ORF">CP373A1_05975</name>
</gene>
<evidence type="ECO:0000259" key="9">
    <source>
        <dbReference type="Pfam" id="PF20791"/>
    </source>
</evidence>
<proteinExistence type="inferred from homology"/>
<dbReference type="InterPro" id="IPR045023">
    <property type="entry name" value="FATA/B"/>
</dbReference>
<evidence type="ECO:0000256" key="2">
    <source>
        <dbReference type="ARBA" id="ARBA00022516"/>
    </source>
</evidence>
<keyword evidence="11" id="KW-1185">Reference proteome</keyword>
<protein>
    <submittedName>
        <fullName evidence="10">Acyl-ACP thioesterase</fullName>
    </submittedName>
</protein>
<evidence type="ECO:0000256" key="5">
    <source>
        <dbReference type="ARBA" id="ARBA00022946"/>
    </source>
</evidence>
<dbReference type="GO" id="GO:0000036">
    <property type="term" value="F:acyl carrier activity"/>
    <property type="evidence" value="ECO:0007669"/>
    <property type="project" value="TreeGrafter"/>
</dbReference>
<comment type="similarity">
    <text evidence="1">Belongs to the acyl-ACP thioesterase family.</text>
</comment>
<dbReference type="InterPro" id="IPR002864">
    <property type="entry name" value="Acyl-ACP_thioesterase_NHD"/>
</dbReference>
<keyword evidence="7" id="KW-0275">Fatty acid biosynthesis</keyword>
<sequence length="250" mass="29170">MSNIFSKDYTINIYDVDSNMNCKYSSLMNYLWDVVISQTDSLGETDHGLVHNCVWVLLKYDLKILEYPKFRDVITVETEAIGIKKLYGYRRCTIKNSEGKIILSGISTAMLIDIEKRRPVKISPEQLKLYGVEKELDEIIPLDDFIKLEVSSITKDYTVRHSYIDSNNHVNNVKYIEMAIDTLPKELLEQYELSDIKVLFKKEASEGSTLHFNTDILRNDENELITVHRVFKDEVQKPITKLEFKWKKNS</sequence>
<dbReference type="CDD" id="cd00586">
    <property type="entry name" value="4HBT"/>
    <property type="match status" value="1"/>
</dbReference>
<dbReference type="InterPro" id="IPR029069">
    <property type="entry name" value="HotDog_dom_sf"/>
</dbReference>
<dbReference type="Pfam" id="PF20791">
    <property type="entry name" value="Acyl-ACP_TE_C"/>
    <property type="match status" value="1"/>
</dbReference>
<dbReference type="SUPFAM" id="SSF54637">
    <property type="entry name" value="Thioesterase/thiol ester dehydrase-isomerase"/>
    <property type="match status" value="2"/>
</dbReference>
<dbReference type="Gene3D" id="3.10.129.10">
    <property type="entry name" value="Hotdog Thioesterase"/>
    <property type="match status" value="1"/>
</dbReference>
<evidence type="ECO:0000313" key="10">
    <source>
        <dbReference type="EMBL" id="OBY11497.1"/>
    </source>
</evidence>
<evidence type="ECO:0000256" key="1">
    <source>
        <dbReference type="ARBA" id="ARBA00006500"/>
    </source>
</evidence>
<dbReference type="eggNOG" id="COG3884">
    <property type="taxonomic scope" value="Bacteria"/>
</dbReference>
<dbReference type="AlphaFoldDB" id="A0A174VTH5"/>
<dbReference type="GO" id="GO:0016297">
    <property type="term" value="F:fatty acyl-[ACP] hydrolase activity"/>
    <property type="evidence" value="ECO:0007669"/>
    <property type="project" value="InterPro"/>
</dbReference>
<keyword evidence="4" id="KW-0276">Fatty acid metabolism</keyword>
<organism evidence="10 11">
    <name type="scientific">Clostridium paraputrificum</name>
    <dbReference type="NCBI Taxonomy" id="29363"/>
    <lineage>
        <taxon>Bacteria</taxon>
        <taxon>Bacillati</taxon>
        <taxon>Bacillota</taxon>
        <taxon>Clostridia</taxon>
        <taxon>Eubacteriales</taxon>
        <taxon>Clostridiaceae</taxon>
        <taxon>Clostridium</taxon>
    </lineage>
</organism>
<name>A0A174VTH5_9CLOT</name>
<feature type="domain" description="Acyl-ACP thioesterase-like C-terminal" evidence="9">
    <location>
        <begin position="151"/>
        <end position="248"/>
    </location>
</feature>
<dbReference type="Pfam" id="PF01643">
    <property type="entry name" value="Acyl-ACP_TE"/>
    <property type="match status" value="1"/>
</dbReference>
<keyword evidence="3" id="KW-0378">Hydrolase</keyword>
<evidence type="ECO:0000256" key="6">
    <source>
        <dbReference type="ARBA" id="ARBA00023098"/>
    </source>
</evidence>
<keyword evidence="6" id="KW-0443">Lipid metabolism</keyword>
<feature type="domain" description="Acyl-ACP thioesterase N-terminal hotdog" evidence="8">
    <location>
        <begin position="3"/>
        <end position="130"/>
    </location>
</feature>
<dbReference type="RefSeq" id="WP_055184461.1">
    <property type="nucleotide sequence ID" value="NZ_CAXSZC010000010.1"/>
</dbReference>
<dbReference type="Proteomes" id="UP000092714">
    <property type="component" value="Unassembled WGS sequence"/>
</dbReference>